<evidence type="ECO:0000256" key="1">
    <source>
        <dbReference type="ARBA" id="ARBA00022737"/>
    </source>
</evidence>
<dbReference type="RefSeq" id="WP_155612868.1">
    <property type="nucleotide sequence ID" value="NZ_WNZW01000013.1"/>
</dbReference>
<dbReference type="InterPro" id="IPR015943">
    <property type="entry name" value="WD40/YVTN_repeat-like_dom_sf"/>
</dbReference>
<sequence length="435" mass="48576">MSLWYKLTGALLIFCLLLTACSSQQGETVSPVQDESVEEGQVITIENPQVLTEQTAANTKDGKQYQIQTRLTDFHLLSENSGIAWGATRSELRLYLTQNSGKTWTSISPAASVQFPYHPKYNRDIFFYNETYGWIVRNPVGSSDAIVLRTRDGGATWKIAALPGSEQVAAIYFTDDSHGWILAAKSYPEKEEKTLYQTEDGGATWSKIMGSLSSSDAALEHLLPSSGSELSMVFRDRMHGYVSMISSGIPKLYTTDNGGISWSEVKDFFSTAKYKSCEKFVAGELQFFSTEPFLSSEPFFSSEPLNGWIPIGCVKEKSTKFNGYFTPDNGDTWNLAPFNSFWQDGLNESLAPAFISSEEGWLLRDSKVYHTLDQGKTWTLLPESKVLTKILTDYPEIVKLRFSTAEVGWLLVAQSNQKRSLLLQTLDGGVSWRVL</sequence>
<dbReference type="PANTHER" id="PTHR47199">
    <property type="entry name" value="PHOTOSYSTEM II STABILITY/ASSEMBLY FACTOR HCF136, CHLOROPLASTIC"/>
    <property type="match status" value="1"/>
</dbReference>
<dbReference type="PROSITE" id="PS51257">
    <property type="entry name" value="PROKAR_LIPOPROTEIN"/>
    <property type="match status" value="1"/>
</dbReference>
<evidence type="ECO:0000313" key="5">
    <source>
        <dbReference type="Proteomes" id="UP000447876"/>
    </source>
</evidence>
<protein>
    <recommendedName>
        <fullName evidence="3">Sortilin N-terminal domain-containing protein</fullName>
    </recommendedName>
</protein>
<dbReference type="PANTHER" id="PTHR47199:SF2">
    <property type="entry name" value="PHOTOSYSTEM II STABILITY_ASSEMBLY FACTOR HCF136, CHLOROPLASTIC"/>
    <property type="match status" value="1"/>
</dbReference>
<dbReference type="EMBL" id="WNZW01000013">
    <property type="protein sequence ID" value="MUG47491.1"/>
    <property type="molecule type" value="Genomic_DNA"/>
</dbReference>
<feature type="domain" description="Sortilin N-terminal" evidence="3">
    <location>
        <begin position="93"/>
        <end position="213"/>
    </location>
</feature>
<evidence type="ECO:0000256" key="2">
    <source>
        <dbReference type="SAM" id="SignalP"/>
    </source>
</evidence>
<dbReference type="InterPro" id="IPR031778">
    <property type="entry name" value="Sortilin_N"/>
</dbReference>
<name>A0A7X2Z4K1_9BACL</name>
<gene>
    <name evidence="4" type="ORF">GNP95_21300</name>
</gene>
<reference evidence="4 5" key="1">
    <citation type="submission" date="2019-11" db="EMBL/GenBank/DDBJ databases">
        <title>Draft genome sequences of five Paenibacillus species of dairy origin.</title>
        <authorList>
            <person name="Olajide A.M."/>
            <person name="Chen S."/>
            <person name="Lapointe G."/>
        </authorList>
    </citation>
    <scope>NUCLEOTIDE SEQUENCE [LARGE SCALE GENOMIC DNA]</scope>
    <source>
        <strain evidence="4 5">12CR55</strain>
    </source>
</reference>
<dbReference type="AlphaFoldDB" id="A0A7X2Z4K1"/>
<dbReference type="Proteomes" id="UP000447876">
    <property type="component" value="Unassembled WGS sequence"/>
</dbReference>
<organism evidence="4 5">
    <name type="scientific">Paenibacillus woosongensis</name>
    <dbReference type="NCBI Taxonomy" id="307580"/>
    <lineage>
        <taxon>Bacteria</taxon>
        <taxon>Bacillati</taxon>
        <taxon>Bacillota</taxon>
        <taxon>Bacilli</taxon>
        <taxon>Bacillales</taxon>
        <taxon>Paenibacillaceae</taxon>
        <taxon>Paenibacillus</taxon>
    </lineage>
</organism>
<dbReference type="Gene3D" id="2.130.10.10">
    <property type="entry name" value="YVTN repeat-like/Quinoprotein amine dehydrogenase"/>
    <property type="match status" value="1"/>
</dbReference>
<feature type="chain" id="PRO_5038480361" description="Sortilin N-terminal domain-containing protein" evidence="2">
    <location>
        <begin position="26"/>
        <end position="435"/>
    </location>
</feature>
<keyword evidence="1" id="KW-0677">Repeat</keyword>
<dbReference type="Pfam" id="PF15902">
    <property type="entry name" value="Sortilin-Vps10"/>
    <property type="match status" value="1"/>
</dbReference>
<dbReference type="OrthoDB" id="501835at2"/>
<keyword evidence="2" id="KW-0732">Signal</keyword>
<evidence type="ECO:0000313" key="4">
    <source>
        <dbReference type="EMBL" id="MUG47491.1"/>
    </source>
</evidence>
<dbReference type="CDD" id="cd15482">
    <property type="entry name" value="Sialidase_non-viral"/>
    <property type="match status" value="1"/>
</dbReference>
<dbReference type="SUPFAM" id="SSF110296">
    <property type="entry name" value="Oligoxyloglucan reducing end-specific cellobiohydrolase"/>
    <property type="match status" value="1"/>
</dbReference>
<feature type="signal peptide" evidence="2">
    <location>
        <begin position="1"/>
        <end position="25"/>
    </location>
</feature>
<proteinExistence type="predicted"/>
<accession>A0A7X2Z4K1</accession>
<comment type="caution">
    <text evidence="4">The sequence shown here is derived from an EMBL/GenBank/DDBJ whole genome shotgun (WGS) entry which is preliminary data.</text>
</comment>
<evidence type="ECO:0000259" key="3">
    <source>
        <dbReference type="Pfam" id="PF15902"/>
    </source>
</evidence>